<dbReference type="InterPro" id="IPR018497">
    <property type="entry name" value="Peptidase_M13_C"/>
</dbReference>
<evidence type="ECO:0000313" key="3">
    <source>
        <dbReference type="EMBL" id="EQD43129.1"/>
    </source>
</evidence>
<dbReference type="GO" id="GO:0005886">
    <property type="term" value="C:plasma membrane"/>
    <property type="evidence" value="ECO:0007669"/>
    <property type="project" value="TreeGrafter"/>
</dbReference>
<dbReference type="SUPFAM" id="SSF55486">
    <property type="entry name" value="Metalloproteases ('zincins'), catalytic domain"/>
    <property type="match status" value="1"/>
</dbReference>
<dbReference type="AlphaFoldDB" id="T1AQY9"/>
<organism evidence="3">
    <name type="scientific">mine drainage metagenome</name>
    <dbReference type="NCBI Taxonomy" id="410659"/>
    <lineage>
        <taxon>unclassified sequences</taxon>
        <taxon>metagenomes</taxon>
        <taxon>ecological metagenomes</taxon>
    </lineage>
</organism>
<feature type="domain" description="Peptidase M13 C-terminal" evidence="2">
    <location>
        <begin position="7"/>
        <end position="117"/>
    </location>
</feature>
<protein>
    <submittedName>
        <fullName evidence="3">Metallopeptidase</fullName>
    </submittedName>
</protein>
<dbReference type="PANTHER" id="PTHR11733:SF167">
    <property type="entry name" value="FI17812P1-RELATED"/>
    <property type="match status" value="1"/>
</dbReference>
<dbReference type="Pfam" id="PF01431">
    <property type="entry name" value="Peptidase_M13"/>
    <property type="match status" value="1"/>
</dbReference>
<gene>
    <name evidence="3" type="ORF">B1B_13947</name>
</gene>
<dbReference type="InterPro" id="IPR000718">
    <property type="entry name" value="Peptidase_M13"/>
</dbReference>
<dbReference type="PANTHER" id="PTHR11733">
    <property type="entry name" value="ZINC METALLOPROTEASE FAMILY M13 NEPRILYSIN-RELATED"/>
    <property type="match status" value="1"/>
</dbReference>
<accession>T1AQY9</accession>
<dbReference type="GO" id="GO:0004222">
    <property type="term" value="F:metalloendopeptidase activity"/>
    <property type="evidence" value="ECO:0007669"/>
    <property type="project" value="InterPro"/>
</dbReference>
<evidence type="ECO:0000256" key="1">
    <source>
        <dbReference type="ARBA" id="ARBA00007357"/>
    </source>
</evidence>
<proteinExistence type="inferred from homology"/>
<sequence length="127" mass="13745">MTPQTVNAYYDPTNNTINFPAAILQPPFFYADGDDGINYGGIGAVIGHEMTHGYDDEGSQFDAYGNNVNWWTKADRAAFEARTGKLVKQFDGYSPLPGKHINGKLTLGENIADLGGSTSPTPPCRTQ</sequence>
<dbReference type="GO" id="GO:0016485">
    <property type="term" value="P:protein processing"/>
    <property type="evidence" value="ECO:0007669"/>
    <property type="project" value="TreeGrafter"/>
</dbReference>
<comment type="similarity">
    <text evidence="1">Belongs to the peptidase M13 family.</text>
</comment>
<dbReference type="PRINTS" id="PR00786">
    <property type="entry name" value="NEPRILYSIN"/>
</dbReference>
<evidence type="ECO:0000259" key="2">
    <source>
        <dbReference type="Pfam" id="PF01431"/>
    </source>
</evidence>
<reference evidence="3" key="2">
    <citation type="journal article" date="2014" name="ISME J.">
        <title>Microbial stratification in low pH oxic and suboxic macroscopic growths along an acid mine drainage.</title>
        <authorList>
            <person name="Mendez-Garcia C."/>
            <person name="Mesa V."/>
            <person name="Sprenger R.R."/>
            <person name="Richter M."/>
            <person name="Diez M.S."/>
            <person name="Solano J."/>
            <person name="Bargiela R."/>
            <person name="Golyshina O.V."/>
            <person name="Manteca A."/>
            <person name="Ramos J.L."/>
            <person name="Gallego J.R."/>
            <person name="Llorente I."/>
            <person name="Martins Dos Santos V.A."/>
            <person name="Jensen O.N."/>
            <person name="Pelaez A.I."/>
            <person name="Sanchez J."/>
            <person name="Ferrer M."/>
        </authorList>
    </citation>
    <scope>NUCLEOTIDE SEQUENCE</scope>
</reference>
<dbReference type="EMBL" id="AUZY01009195">
    <property type="protein sequence ID" value="EQD43129.1"/>
    <property type="molecule type" value="Genomic_DNA"/>
</dbReference>
<dbReference type="PROSITE" id="PS51885">
    <property type="entry name" value="NEPRILYSIN"/>
    <property type="match status" value="1"/>
</dbReference>
<dbReference type="InterPro" id="IPR024079">
    <property type="entry name" value="MetalloPept_cat_dom_sf"/>
</dbReference>
<name>T1AQY9_9ZZZZ</name>
<comment type="caution">
    <text evidence="3">The sequence shown here is derived from an EMBL/GenBank/DDBJ whole genome shotgun (WGS) entry which is preliminary data.</text>
</comment>
<reference evidence="3" key="1">
    <citation type="submission" date="2013-08" db="EMBL/GenBank/DDBJ databases">
        <authorList>
            <person name="Mendez C."/>
            <person name="Richter M."/>
            <person name="Ferrer M."/>
            <person name="Sanchez J."/>
        </authorList>
    </citation>
    <scope>NUCLEOTIDE SEQUENCE</scope>
</reference>
<dbReference type="Gene3D" id="3.40.390.10">
    <property type="entry name" value="Collagenase (Catalytic Domain)"/>
    <property type="match status" value="1"/>
</dbReference>